<evidence type="ECO:0000259" key="10">
    <source>
        <dbReference type="Pfam" id="PF00082"/>
    </source>
</evidence>
<name>A0A383WLW3_TETOB</name>
<dbReference type="EMBL" id="FNXT01000914">
    <property type="protein sequence ID" value="SZX69237.1"/>
    <property type="molecule type" value="Genomic_DNA"/>
</dbReference>
<feature type="active site" description="Charge relay system" evidence="6 7">
    <location>
        <position position="278"/>
    </location>
</feature>
<dbReference type="AlphaFoldDB" id="A0A383WLW3"/>
<evidence type="ECO:0000256" key="3">
    <source>
        <dbReference type="ARBA" id="ARBA00022670"/>
    </source>
</evidence>
<evidence type="ECO:0000256" key="6">
    <source>
        <dbReference type="PIRSR" id="PIRSR615500-1"/>
    </source>
</evidence>
<keyword evidence="2" id="KW-0134">Cell wall</keyword>
<evidence type="ECO:0000259" key="11">
    <source>
        <dbReference type="Pfam" id="PF02225"/>
    </source>
</evidence>
<evidence type="ECO:0000256" key="7">
    <source>
        <dbReference type="PROSITE-ProRule" id="PRU01240"/>
    </source>
</evidence>
<keyword evidence="5 7" id="KW-0720">Serine protease</keyword>
<dbReference type="STRING" id="3088.A0A383WLW3"/>
<evidence type="ECO:0000256" key="8">
    <source>
        <dbReference type="SAM" id="MobiDB-lite"/>
    </source>
</evidence>
<feature type="chain" id="PRO_5036072882" description="Peptidase S8/S53 domain-containing protein" evidence="9">
    <location>
        <begin position="27"/>
        <end position="801"/>
    </location>
</feature>
<evidence type="ECO:0000313" key="13">
    <source>
        <dbReference type="EMBL" id="SZX78391.1"/>
    </source>
</evidence>
<keyword evidence="14" id="KW-1185">Reference proteome</keyword>
<evidence type="ECO:0000313" key="12">
    <source>
        <dbReference type="EMBL" id="SZX69237.1"/>
    </source>
</evidence>
<dbReference type="EMBL" id="FNXT01001320">
    <property type="protein sequence ID" value="SZX78391.1"/>
    <property type="molecule type" value="Genomic_DNA"/>
</dbReference>
<dbReference type="Gene3D" id="3.40.50.200">
    <property type="entry name" value="Peptidase S8/S53 domain"/>
    <property type="match status" value="2"/>
</dbReference>
<dbReference type="GO" id="GO:0004252">
    <property type="term" value="F:serine-type endopeptidase activity"/>
    <property type="evidence" value="ECO:0007669"/>
    <property type="project" value="UniProtKB-UniRule"/>
</dbReference>
<dbReference type="PANTHER" id="PTHR43806">
    <property type="entry name" value="PEPTIDASE S8"/>
    <property type="match status" value="1"/>
</dbReference>
<evidence type="ECO:0000256" key="1">
    <source>
        <dbReference type="ARBA" id="ARBA00011073"/>
    </source>
</evidence>
<dbReference type="InterPro" id="IPR003137">
    <property type="entry name" value="PA_domain"/>
</dbReference>
<dbReference type="InterPro" id="IPR015500">
    <property type="entry name" value="Peptidase_S8_subtilisin-rel"/>
</dbReference>
<dbReference type="PANTHER" id="PTHR43806:SF11">
    <property type="entry name" value="CEREVISIN-RELATED"/>
    <property type="match status" value="1"/>
</dbReference>
<evidence type="ECO:0000256" key="4">
    <source>
        <dbReference type="ARBA" id="ARBA00022801"/>
    </source>
</evidence>
<sequence>MKISRGNCLALTVLFGLLFAAHVCESKHFTVRVADPSRLEQVADVIRQRGYYVKHIDTRFKFVSFSTTPLPTVGEVVTAGLTTADDQVAAAAAPCALTGDTSANTPLYASSSDAARCAAGIQPTFPGPRAAQQAVAAAADPAELTIQSLTMAIPGAIVEEDVPVYLLNRKMQQAGAAAVAAAEPAQSSSCSPGPDGAIGKTIEEVPYGIKMVQAIEPAMIEVSKAFKSKVLYCVIDTGLDITNPEFSENTFGCVPKSLRMDGTNTSCKFPWSKDWSSHGTHTSGTIGAARNSRGIVGVSAEGAQLFHYNAFGPMGTFSMSDVIVAITECVHALDGHRITKSQPDMKLVVSMSFGAEGDTPLVREAVKSLARERFNDMLLIAAAGNGALEGAVYSYPAAWPEVVSVAAVDWSGKRASFSQINDRNDWAAPGVQTLSTVPVSSAATSSYNAMPSVSLVNAPSTMDAELLKTPAPRLLGQSKTARITAQLVDCGLGKATCEGATGKICLIQRGENTFCSKVSSCVAGGGIGAIIYGRDDMDDCETFDGSMDGGCTKPAAGWPVGLTITKAQGQALKAKIAEVPNLALTIDARKSTSPLPYDFMSGTSMATPTAAGVAGLVWSAHTECSGPELRAAISWSAADLGTPGYDNEFGHGLVQAAAAHKYLQENRCTGTRSPTEPAKTPAGEPAPAPVRSLTIASNATGRVRVGSVVRFTAKVTSSETARAEVHNVNVRLRPSPPYSMACGTSNVVKTNAAGVAVVHCSIVSPGTVALEARIGSGDNLVVVNSTVVAYGRVRAPPSSSP</sequence>
<dbReference type="Pfam" id="PF00082">
    <property type="entry name" value="Peptidase_S8"/>
    <property type="match status" value="2"/>
</dbReference>
<dbReference type="Gene3D" id="3.50.30.30">
    <property type="match status" value="1"/>
</dbReference>
<dbReference type="GO" id="GO:0005615">
    <property type="term" value="C:extracellular space"/>
    <property type="evidence" value="ECO:0007669"/>
    <property type="project" value="TreeGrafter"/>
</dbReference>
<keyword evidence="4 7" id="KW-0378">Hydrolase</keyword>
<protein>
    <recommendedName>
        <fullName evidence="15">Peptidase S8/S53 domain-containing protein</fullName>
    </recommendedName>
</protein>
<feature type="domain" description="Peptidase S8/S53" evidence="10">
    <location>
        <begin position="229"/>
        <end position="442"/>
    </location>
</feature>
<dbReference type="Pfam" id="PF02225">
    <property type="entry name" value="PA"/>
    <property type="match status" value="1"/>
</dbReference>
<feature type="signal peptide" evidence="9">
    <location>
        <begin position="1"/>
        <end position="26"/>
    </location>
</feature>
<gene>
    <name evidence="13" type="ORF">BQ4739_LOCUS18676</name>
    <name evidence="12" type="ORF">BQ4739_LOCUS9529</name>
</gene>
<evidence type="ECO:0000256" key="2">
    <source>
        <dbReference type="ARBA" id="ARBA00022512"/>
    </source>
</evidence>
<feature type="domain" description="Peptidase S8/S53" evidence="10">
    <location>
        <begin position="596"/>
        <end position="652"/>
    </location>
</feature>
<dbReference type="Proteomes" id="UP000256970">
    <property type="component" value="Unassembled WGS sequence"/>
</dbReference>
<reference evidence="13 14" key="1">
    <citation type="submission" date="2016-10" db="EMBL/GenBank/DDBJ databases">
        <authorList>
            <person name="Cai Z."/>
        </authorList>
    </citation>
    <scope>NUCLEOTIDE SEQUENCE [LARGE SCALE GENOMIC DNA]</scope>
</reference>
<dbReference type="SUPFAM" id="SSF52743">
    <property type="entry name" value="Subtilisin-like"/>
    <property type="match status" value="1"/>
</dbReference>
<dbReference type="PROSITE" id="PS51892">
    <property type="entry name" value="SUBTILASE"/>
    <property type="match status" value="1"/>
</dbReference>
<evidence type="ECO:0000313" key="14">
    <source>
        <dbReference type="Proteomes" id="UP000256970"/>
    </source>
</evidence>
<dbReference type="InterPro" id="IPR023828">
    <property type="entry name" value="Peptidase_S8_Ser-AS"/>
</dbReference>
<evidence type="ECO:0000256" key="5">
    <source>
        <dbReference type="ARBA" id="ARBA00022825"/>
    </source>
</evidence>
<dbReference type="InterPro" id="IPR050131">
    <property type="entry name" value="Peptidase_S8_subtilisin-like"/>
</dbReference>
<comment type="similarity">
    <text evidence="1 7">Belongs to the peptidase S8 family.</text>
</comment>
<feature type="active site" description="Charge relay system" evidence="6 7">
    <location>
        <position position="604"/>
    </location>
</feature>
<accession>A0A383WLW3</accession>
<dbReference type="GO" id="GO:0006508">
    <property type="term" value="P:proteolysis"/>
    <property type="evidence" value="ECO:0007669"/>
    <property type="project" value="UniProtKB-KW"/>
</dbReference>
<feature type="domain" description="PA" evidence="11">
    <location>
        <begin position="484"/>
        <end position="572"/>
    </location>
</feature>
<dbReference type="InterPro" id="IPR000209">
    <property type="entry name" value="Peptidase_S8/S53_dom"/>
</dbReference>
<dbReference type="PRINTS" id="PR00723">
    <property type="entry name" value="SUBTILISIN"/>
</dbReference>
<evidence type="ECO:0000256" key="9">
    <source>
        <dbReference type="SAM" id="SignalP"/>
    </source>
</evidence>
<feature type="active site" description="Charge relay system" evidence="6 7">
    <location>
        <position position="236"/>
    </location>
</feature>
<dbReference type="SUPFAM" id="SSF52025">
    <property type="entry name" value="PA domain"/>
    <property type="match status" value="1"/>
</dbReference>
<dbReference type="PROSITE" id="PS00138">
    <property type="entry name" value="SUBTILASE_SER"/>
    <property type="match status" value="1"/>
</dbReference>
<keyword evidence="2" id="KW-0964">Secreted</keyword>
<proteinExistence type="inferred from homology"/>
<keyword evidence="9" id="KW-0732">Signal</keyword>
<organism evidence="13 14">
    <name type="scientific">Tetradesmus obliquus</name>
    <name type="common">Green alga</name>
    <name type="synonym">Acutodesmus obliquus</name>
    <dbReference type="NCBI Taxonomy" id="3088"/>
    <lineage>
        <taxon>Eukaryota</taxon>
        <taxon>Viridiplantae</taxon>
        <taxon>Chlorophyta</taxon>
        <taxon>core chlorophytes</taxon>
        <taxon>Chlorophyceae</taxon>
        <taxon>CS clade</taxon>
        <taxon>Sphaeropleales</taxon>
        <taxon>Scenedesmaceae</taxon>
        <taxon>Tetradesmus</taxon>
    </lineage>
</organism>
<evidence type="ECO:0008006" key="15">
    <source>
        <dbReference type="Google" id="ProtNLM"/>
    </source>
</evidence>
<dbReference type="InterPro" id="IPR046450">
    <property type="entry name" value="PA_dom_sf"/>
</dbReference>
<dbReference type="InterPro" id="IPR036852">
    <property type="entry name" value="Peptidase_S8/S53_dom_sf"/>
</dbReference>
<feature type="region of interest" description="Disordered" evidence="8">
    <location>
        <begin position="668"/>
        <end position="689"/>
    </location>
</feature>
<keyword evidence="3 7" id="KW-0645">Protease</keyword>